<dbReference type="EnsemblPlants" id="QL05p089408:mrna">
    <property type="protein sequence ID" value="QL05p089408:mrna"/>
    <property type="gene ID" value="QL05p089408"/>
</dbReference>
<dbReference type="Pfam" id="PF14244">
    <property type="entry name" value="Retrotran_gag_3"/>
    <property type="match status" value="1"/>
</dbReference>
<dbReference type="InParanoid" id="A0A7N2LWF7"/>
<feature type="domain" description="Retrotransposon Copia-like N-terminal" evidence="1">
    <location>
        <begin position="29"/>
        <end position="66"/>
    </location>
</feature>
<dbReference type="EMBL" id="LRBV02000005">
    <property type="status" value="NOT_ANNOTATED_CDS"/>
    <property type="molecule type" value="Genomic_DNA"/>
</dbReference>
<dbReference type="Gramene" id="QL05p089408:mrna">
    <property type="protein sequence ID" value="QL05p089408:mrna"/>
    <property type="gene ID" value="QL05p089408"/>
</dbReference>
<dbReference type="OMA" id="WIINAIS"/>
<sequence>MGDSTSSTSVPTIQPWEDSSSQYFLSNGDNPDVSLIVQHLIEENYSTWSRAVLISLDAKSKIGFIDAREVWLDLQHRFSQGNGPRIFELRKEVGSLVQEDLSINGYYTKFKGLWEELSDYSTCSCGHQKEECVMSFLMCLNDTYATVKGQILLMDPIPSLSKVFSLLLQDEK</sequence>
<name>A0A7N2LWF7_QUELO</name>
<proteinExistence type="predicted"/>
<dbReference type="InterPro" id="IPR029472">
    <property type="entry name" value="Copia-like_N"/>
</dbReference>
<evidence type="ECO:0000313" key="3">
    <source>
        <dbReference type="Proteomes" id="UP000594261"/>
    </source>
</evidence>
<reference evidence="2" key="2">
    <citation type="submission" date="2021-01" db="UniProtKB">
        <authorList>
            <consortium name="EnsemblPlants"/>
        </authorList>
    </citation>
    <scope>IDENTIFICATION</scope>
</reference>
<keyword evidence="3" id="KW-1185">Reference proteome</keyword>
<dbReference type="PANTHER" id="PTHR37610:SF97">
    <property type="entry name" value="RETROTRANSPOSON GAG DOMAIN-CONTAINING PROTEIN"/>
    <property type="match status" value="1"/>
</dbReference>
<evidence type="ECO:0000259" key="1">
    <source>
        <dbReference type="Pfam" id="PF14244"/>
    </source>
</evidence>
<evidence type="ECO:0000313" key="2">
    <source>
        <dbReference type="EnsemblPlants" id="QL05p089408:mrna"/>
    </source>
</evidence>
<organism evidence="2 3">
    <name type="scientific">Quercus lobata</name>
    <name type="common">Valley oak</name>
    <dbReference type="NCBI Taxonomy" id="97700"/>
    <lineage>
        <taxon>Eukaryota</taxon>
        <taxon>Viridiplantae</taxon>
        <taxon>Streptophyta</taxon>
        <taxon>Embryophyta</taxon>
        <taxon>Tracheophyta</taxon>
        <taxon>Spermatophyta</taxon>
        <taxon>Magnoliopsida</taxon>
        <taxon>eudicotyledons</taxon>
        <taxon>Gunneridae</taxon>
        <taxon>Pentapetalae</taxon>
        <taxon>rosids</taxon>
        <taxon>fabids</taxon>
        <taxon>Fagales</taxon>
        <taxon>Fagaceae</taxon>
        <taxon>Quercus</taxon>
    </lineage>
</organism>
<accession>A0A7N2LWF7</accession>
<dbReference type="PANTHER" id="PTHR37610">
    <property type="entry name" value="CCHC-TYPE DOMAIN-CONTAINING PROTEIN"/>
    <property type="match status" value="1"/>
</dbReference>
<reference evidence="2 3" key="1">
    <citation type="journal article" date="2016" name="G3 (Bethesda)">
        <title>First Draft Assembly and Annotation of the Genome of a California Endemic Oak Quercus lobata Nee (Fagaceae).</title>
        <authorList>
            <person name="Sork V.L."/>
            <person name="Fitz-Gibbon S.T."/>
            <person name="Puiu D."/>
            <person name="Crepeau M."/>
            <person name="Gugger P.F."/>
            <person name="Sherman R."/>
            <person name="Stevens K."/>
            <person name="Langley C.H."/>
            <person name="Pellegrini M."/>
            <person name="Salzberg S.L."/>
        </authorList>
    </citation>
    <scope>NUCLEOTIDE SEQUENCE [LARGE SCALE GENOMIC DNA]</scope>
    <source>
        <strain evidence="2 3">cv. SW786</strain>
    </source>
</reference>
<dbReference type="AlphaFoldDB" id="A0A7N2LWF7"/>
<dbReference type="Proteomes" id="UP000594261">
    <property type="component" value="Chromosome 5"/>
</dbReference>
<protein>
    <recommendedName>
        <fullName evidence="1">Retrotransposon Copia-like N-terminal domain-containing protein</fullName>
    </recommendedName>
</protein>